<dbReference type="Proteomes" id="UP001165297">
    <property type="component" value="Unassembled WGS sequence"/>
</dbReference>
<keyword evidence="2" id="KW-1185">Reference proteome</keyword>
<evidence type="ECO:0000313" key="2">
    <source>
        <dbReference type="Proteomes" id="UP001165297"/>
    </source>
</evidence>
<sequence length="67" mass="7436">MLAPTPFNDPGCRQKAVAFALALTQKTPLEPGAWERAQLRLFETGELSLDELEARLEPIIHEHDPVG</sequence>
<accession>A0ABS8AIG5</accession>
<evidence type="ECO:0008006" key="3">
    <source>
        <dbReference type="Google" id="ProtNLM"/>
    </source>
</evidence>
<organism evidence="1 2">
    <name type="scientific">Hymenobacter nitidus</name>
    <dbReference type="NCBI Taxonomy" id="2880929"/>
    <lineage>
        <taxon>Bacteria</taxon>
        <taxon>Pseudomonadati</taxon>
        <taxon>Bacteroidota</taxon>
        <taxon>Cytophagia</taxon>
        <taxon>Cytophagales</taxon>
        <taxon>Hymenobacteraceae</taxon>
        <taxon>Hymenobacter</taxon>
    </lineage>
</organism>
<proteinExistence type="predicted"/>
<gene>
    <name evidence="1" type="ORF">LGH70_21760</name>
</gene>
<dbReference type="InterPro" id="IPR043038">
    <property type="entry name" value="VbhA_sf"/>
</dbReference>
<name>A0ABS8AIG5_9BACT</name>
<dbReference type="Gene3D" id="1.10.8.1050">
    <property type="entry name" value="Antitoxin VbhA-like"/>
    <property type="match status" value="1"/>
</dbReference>
<comment type="caution">
    <text evidence="1">The sequence shown here is derived from an EMBL/GenBank/DDBJ whole genome shotgun (WGS) entry which is preliminary data.</text>
</comment>
<dbReference type="EMBL" id="JAJADQ010000015">
    <property type="protein sequence ID" value="MCB2380233.1"/>
    <property type="molecule type" value="Genomic_DNA"/>
</dbReference>
<evidence type="ECO:0000313" key="1">
    <source>
        <dbReference type="EMBL" id="MCB2380233.1"/>
    </source>
</evidence>
<reference evidence="1" key="1">
    <citation type="submission" date="2021-10" db="EMBL/GenBank/DDBJ databases">
        <authorList>
            <person name="Dean J.D."/>
            <person name="Kim M.K."/>
            <person name="Newey C.N."/>
            <person name="Stoker T.S."/>
            <person name="Thompson D.W."/>
            <person name="Grose J.H."/>
        </authorList>
    </citation>
    <scope>NUCLEOTIDE SEQUENCE</scope>
    <source>
        <strain evidence="1">BT635</strain>
    </source>
</reference>
<dbReference type="RefSeq" id="WP_226189968.1">
    <property type="nucleotide sequence ID" value="NZ_JAJADQ010000015.1"/>
</dbReference>
<protein>
    <recommendedName>
        <fullName evidence="3">Antitoxin VbhA domain-containing protein</fullName>
    </recommendedName>
</protein>